<gene>
    <name evidence="1" type="ORF">ACCI49_13135</name>
</gene>
<sequence>MNNLIFIGAGDVVTTFVQRYPDYQQSYHITILGRSELLGNSQQSLQRIQSLSNSITFYCCSTDEGELLKHCRERSRREVTKENLKITEHLLKQGYLGKGPIFVLTNPSEVTAEYIYRRTQNPHIYALGLDVDLARYRRIMATYNLKDSPTDELLGLHYLGPVPKFYRTADMIALRHQIDTPDEVSVLHRLSEQLEDTISSEFIGCRPPVLSGAQAIDNTLRAIAGQSSCLVSGLDDHTNAFVGGRLCTQAMSFSPCYPESVAEQHFFNNALAGHKAFMTELEPIK</sequence>
<reference evidence="1 2" key="1">
    <citation type="submission" date="2024-08" db="EMBL/GenBank/DDBJ databases">
        <authorList>
            <person name="Ishaq N."/>
        </authorList>
    </citation>
    <scope>NUCLEOTIDE SEQUENCE [LARGE SCALE GENOMIC DNA]</scope>
    <source>
        <strain evidence="1 2">DSM 18651</strain>
    </source>
</reference>
<evidence type="ECO:0000313" key="1">
    <source>
        <dbReference type="EMBL" id="MFA0811861.1"/>
    </source>
</evidence>
<comment type="caution">
    <text evidence="1">The sequence shown here is derived from an EMBL/GenBank/DDBJ whole genome shotgun (WGS) entry which is preliminary data.</text>
</comment>
<dbReference type="Proteomes" id="UP001569428">
    <property type="component" value="Unassembled WGS sequence"/>
</dbReference>
<dbReference type="RefSeq" id="WP_371839468.1">
    <property type="nucleotide sequence ID" value="NZ_JBGMEK010000027.1"/>
</dbReference>
<dbReference type="EMBL" id="JBGMEK010000027">
    <property type="protein sequence ID" value="MFA0811861.1"/>
    <property type="molecule type" value="Genomic_DNA"/>
</dbReference>
<accession>A0ABV4P0G1</accession>
<organism evidence="1 2">
    <name type="scientific">Microbulbifer epialgicus</name>
    <dbReference type="NCBI Taxonomy" id="393907"/>
    <lineage>
        <taxon>Bacteria</taxon>
        <taxon>Pseudomonadati</taxon>
        <taxon>Pseudomonadota</taxon>
        <taxon>Gammaproteobacteria</taxon>
        <taxon>Cellvibrionales</taxon>
        <taxon>Microbulbiferaceae</taxon>
        <taxon>Microbulbifer</taxon>
    </lineage>
</organism>
<name>A0ABV4P0G1_9GAMM</name>
<keyword evidence="2" id="KW-1185">Reference proteome</keyword>
<proteinExistence type="predicted"/>
<protein>
    <submittedName>
        <fullName evidence="1">Uncharacterized protein</fullName>
    </submittedName>
</protein>
<evidence type="ECO:0000313" key="2">
    <source>
        <dbReference type="Proteomes" id="UP001569428"/>
    </source>
</evidence>